<feature type="binding site" description="axial binding residue" evidence="5">
    <location>
        <position position="145"/>
    </location>
    <ligand>
        <name>heme c</name>
        <dbReference type="ChEBI" id="CHEBI:61717"/>
        <label>2</label>
    </ligand>
    <ligandPart>
        <name>Fe</name>
        <dbReference type="ChEBI" id="CHEBI:18248"/>
    </ligandPart>
</feature>
<comment type="PTM">
    <text evidence="4">Binds 2 heme c groups covalently per subunit.</text>
</comment>
<dbReference type="Gene3D" id="1.10.760.10">
    <property type="entry name" value="Cytochrome c-like domain"/>
    <property type="match status" value="2"/>
</dbReference>
<dbReference type="SUPFAM" id="SSF46626">
    <property type="entry name" value="Cytochrome c"/>
    <property type="match status" value="2"/>
</dbReference>
<evidence type="ECO:0000256" key="3">
    <source>
        <dbReference type="ARBA" id="ARBA00023004"/>
    </source>
</evidence>
<evidence type="ECO:0000256" key="4">
    <source>
        <dbReference type="PIRSR" id="PIRSR000005-1"/>
    </source>
</evidence>
<dbReference type="RefSeq" id="WP_103455464.1">
    <property type="nucleotide sequence ID" value="NZ_JAMOHQ010000015.1"/>
</dbReference>
<reference evidence="8 9" key="1">
    <citation type="submission" date="2018-01" db="EMBL/GenBank/DDBJ databases">
        <title>Denitrification phenotypes of diverse strains of Pseudomonas stutzeri.</title>
        <authorList>
            <person name="Milligan D.A."/>
            <person name="Bergaust L."/>
            <person name="Bakken L.R."/>
            <person name="Frostegard A."/>
        </authorList>
    </citation>
    <scope>NUCLEOTIDE SEQUENCE [LARGE SCALE GENOMIC DNA]</scope>
    <source>
        <strain evidence="8 9">24a13</strain>
    </source>
</reference>
<dbReference type="InterPro" id="IPR036909">
    <property type="entry name" value="Cyt_c-like_dom_sf"/>
</dbReference>
<dbReference type="InterPro" id="IPR050597">
    <property type="entry name" value="Cytochrome_c_Oxidase_Subunit"/>
</dbReference>
<evidence type="ECO:0000313" key="9">
    <source>
        <dbReference type="Proteomes" id="UP000237068"/>
    </source>
</evidence>
<keyword evidence="1 4" id="KW-0349">Heme</keyword>
<dbReference type="EMBL" id="PPXG01000002">
    <property type="protein sequence ID" value="POH84309.1"/>
    <property type="molecule type" value="Genomic_DNA"/>
</dbReference>
<dbReference type="PIRSF" id="PIRSF000005">
    <property type="entry name" value="Cytochrome_c4"/>
    <property type="match status" value="1"/>
</dbReference>
<keyword evidence="2 5" id="KW-0479">Metal-binding</keyword>
<feature type="signal peptide" evidence="6">
    <location>
        <begin position="1"/>
        <end position="22"/>
    </location>
</feature>
<dbReference type="OrthoDB" id="9773456at2"/>
<dbReference type="GO" id="GO:0020037">
    <property type="term" value="F:heme binding"/>
    <property type="evidence" value="ECO:0007669"/>
    <property type="project" value="InterPro"/>
</dbReference>
<evidence type="ECO:0000259" key="7">
    <source>
        <dbReference type="PROSITE" id="PS51007"/>
    </source>
</evidence>
<feature type="binding site" description="axial binding residue" evidence="5">
    <location>
        <position position="85"/>
    </location>
    <ligand>
        <name>heme c</name>
        <dbReference type="ChEBI" id="CHEBI:61717"/>
        <label>1</label>
    </ligand>
    <ligandPart>
        <name>Fe</name>
        <dbReference type="ChEBI" id="CHEBI:18248"/>
    </ligandPart>
</feature>
<dbReference type="Proteomes" id="UP000237068">
    <property type="component" value="Unassembled WGS sequence"/>
</dbReference>
<protein>
    <submittedName>
        <fullName evidence="8">Cytochrome c4</fullName>
    </submittedName>
</protein>
<evidence type="ECO:0000256" key="6">
    <source>
        <dbReference type="SAM" id="SignalP"/>
    </source>
</evidence>
<dbReference type="PANTHER" id="PTHR33751">
    <property type="entry name" value="CBB3-TYPE CYTOCHROME C OXIDASE SUBUNIT FIXP"/>
    <property type="match status" value="1"/>
</dbReference>
<dbReference type="PROSITE" id="PS51007">
    <property type="entry name" value="CYTC"/>
    <property type="match status" value="2"/>
</dbReference>
<dbReference type="InterPro" id="IPR009056">
    <property type="entry name" value="Cyt_c-like_dom"/>
</dbReference>
<feature type="domain" description="Cytochrome c" evidence="7">
    <location>
        <begin position="127"/>
        <end position="210"/>
    </location>
</feature>
<evidence type="ECO:0000313" key="8">
    <source>
        <dbReference type="EMBL" id="POH84309.1"/>
    </source>
</evidence>
<dbReference type="GO" id="GO:0009055">
    <property type="term" value="F:electron transfer activity"/>
    <property type="evidence" value="ECO:0007669"/>
    <property type="project" value="InterPro"/>
</dbReference>
<feature type="chain" id="PRO_5015560074" evidence="6">
    <location>
        <begin position="23"/>
        <end position="216"/>
    </location>
</feature>
<name>A0A2S4ASF3_STUST</name>
<dbReference type="Pfam" id="PF00034">
    <property type="entry name" value="Cytochrom_C"/>
    <property type="match status" value="2"/>
</dbReference>
<dbReference type="GO" id="GO:0005506">
    <property type="term" value="F:iron ion binding"/>
    <property type="evidence" value="ECO:0007669"/>
    <property type="project" value="InterPro"/>
</dbReference>
<gene>
    <name evidence="8" type="ORF">CXK91_07105</name>
</gene>
<feature type="binding site" description="covalent" evidence="4">
    <location>
        <position position="141"/>
    </location>
    <ligand>
        <name>heme c</name>
        <dbReference type="ChEBI" id="CHEBI:61717"/>
        <label>2</label>
    </ligand>
</feature>
<feature type="binding site" description="covalent" evidence="4">
    <location>
        <position position="41"/>
    </location>
    <ligand>
        <name>heme c</name>
        <dbReference type="ChEBI" id="CHEBI:61717"/>
        <label>1</label>
    </ligand>
</feature>
<evidence type="ECO:0000256" key="2">
    <source>
        <dbReference type="ARBA" id="ARBA00022723"/>
    </source>
</evidence>
<comment type="caution">
    <text evidence="8">The sequence shown here is derived from an EMBL/GenBank/DDBJ whole genome shotgun (WGS) entry which is preliminary data.</text>
</comment>
<keyword evidence="3 5" id="KW-0408">Iron</keyword>
<dbReference type="InterPro" id="IPR024167">
    <property type="entry name" value="Cytochrome_c4-like"/>
</dbReference>
<feature type="binding site" description="covalent" evidence="4">
    <location>
        <position position="44"/>
    </location>
    <ligand>
        <name>heme c</name>
        <dbReference type="ChEBI" id="CHEBI:61717"/>
        <label>1</label>
    </ligand>
</feature>
<organism evidence="8 9">
    <name type="scientific">Stutzerimonas stutzeri</name>
    <name type="common">Pseudomonas stutzeri</name>
    <dbReference type="NCBI Taxonomy" id="316"/>
    <lineage>
        <taxon>Bacteria</taxon>
        <taxon>Pseudomonadati</taxon>
        <taxon>Pseudomonadota</taxon>
        <taxon>Gammaproteobacteria</taxon>
        <taxon>Pseudomonadales</taxon>
        <taxon>Pseudomonadaceae</taxon>
        <taxon>Stutzerimonas</taxon>
    </lineage>
</organism>
<dbReference type="PANTHER" id="PTHR33751:SF11">
    <property type="entry name" value="BLL4483 PROTEIN"/>
    <property type="match status" value="1"/>
</dbReference>
<accession>A0A2S4ASF3</accession>
<dbReference type="GO" id="GO:0042597">
    <property type="term" value="C:periplasmic space"/>
    <property type="evidence" value="ECO:0007669"/>
    <property type="project" value="InterPro"/>
</dbReference>
<evidence type="ECO:0000256" key="1">
    <source>
        <dbReference type="ARBA" id="ARBA00022617"/>
    </source>
</evidence>
<dbReference type="AlphaFoldDB" id="A0A2S4ASF3"/>
<sequence>MKFTRWPLAGVTALLLTMQAQAADGQKIYAQGGANPAAMACGTCHGADAMGMAAAGFPRLAGISAGYTRKQLADFRSGTRANPIMQPIAAALSDEEIQAVSATLEDMPTQSYAMIGRAEKAEGVGAALALRGAWERNVPECVACHGPGGVGVGEGFPPLAGQSAQYLSGQLNAWRQGARKNDPNDLMGHIARSMTDAEIQAVSEYFANLVHTEVSQ</sequence>
<feature type="binding site" description="axial binding residue" evidence="5">
    <location>
        <position position="187"/>
    </location>
    <ligand>
        <name>heme c</name>
        <dbReference type="ChEBI" id="CHEBI:61717"/>
        <label>2</label>
    </ligand>
    <ligandPart>
        <name>Fe</name>
        <dbReference type="ChEBI" id="CHEBI:18248"/>
    </ligandPart>
</feature>
<proteinExistence type="predicted"/>
<feature type="domain" description="Cytochrome c" evidence="7">
    <location>
        <begin position="20"/>
        <end position="108"/>
    </location>
</feature>
<feature type="binding site" description="covalent" evidence="4">
    <location>
        <position position="144"/>
    </location>
    <ligand>
        <name>heme c</name>
        <dbReference type="ChEBI" id="CHEBI:61717"/>
        <label>2</label>
    </ligand>
</feature>
<evidence type="ECO:0000256" key="5">
    <source>
        <dbReference type="PIRSR" id="PIRSR000005-2"/>
    </source>
</evidence>
<keyword evidence="6" id="KW-0732">Signal</keyword>
<feature type="binding site" description="axial binding residue" evidence="5">
    <location>
        <position position="45"/>
    </location>
    <ligand>
        <name>heme c</name>
        <dbReference type="ChEBI" id="CHEBI:61717"/>
        <label>1</label>
    </ligand>
    <ligandPart>
        <name>Fe</name>
        <dbReference type="ChEBI" id="CHEBI:18248"/>
    </ligandPart>
</feature>